<dbReference type="Pfam" id="PF04479">
    <property type="entry name" value="RTA1"/>
    <property type="match status" value="1"/>
</dbReference>
<dbReference type="Proteomes" id="UP001140091">
    <property type="component" value="Unassembled WGS sequence"/>
</dbReference>
<dbReference type="AlphaFoldDB" id="A0A9W8JI84"/>
<reference evidence="6" key="1">
    <citation type="submission" date="2022-06" db="EMBL/GenBank/DDBJ databases">
        <title>Genome Sequence of Candolleomyces eurysporus.</title>
        <authorList>
            <person name="Buettner E."/>
        </authorList>
    </citation>
    <scope>NUCLEOTIDE SEQUENCE</scope>
    <source>
        <strain evidence="6">VTCC 930004</strain>
    </source>
</reference>
<gene>
    <name evidence="6" type="ORF">H1R20_g2080</name>
</gene>
<dbReference type="EMBL" id="JANBPK010000706">
    <property type="protein sequence ID" value="KAJ2935027.1"/>
    <property type="molecule type" value="Genomic_DNA"/>
</dbReference>
<evidence type="ECO:0000256" key="5">
    <source>
        <dbReference type="SAM" id="Phobius"/>
    </source>
</evidence>
<dbReference type="PANTHER" id="PTHR31465">
    <property type="entry name" value="PROTEIN RTA1-RELATED"/>
    <property type="match status" value="1"/>
</dbReference>
<proteinExistence type="predicted"/>
<keyword evidence="4 5" id="KW-0472">Membrane</keyword>
<keyword evidence="2 5" id="KW-0812">Transmembrane</keyword>
<name>A0A9W8JI84_9AGAR</name>
<dbReference type="OrthoDB" id="3358017at2759"/>
<keyword evidence="3 5" id="KW-1133">Transmembrane helix</keyword>
<evidence type="ECO:0000313" key="6">
    <source>
        <dbReference type="EMBL" id="KAJ2935027.1"/>
    </source>
</evidence>
<accession>A0A9W8JI84</accession>
<keyword evidence="7" id="KW-1185">Reference proteome</keyword>
<dbReference type="InterPro" id="IPR007568">
    <property type="entry name" value="RTA1"/>
</dbReference>
<organism evidence="6 7">
    <name type="scientific">Candolleomyces eurysporus</name>
    <dbReference type="NCBI Taxonomy" id="2828524"/>
    <lineage>
        <taxon>Eukaryota</taxon>
        <taxon>Fungi</taxon>
        <taxon>Dikarya</taxon>
        <taxon>Basidiomycota</taxon>
        <taxon>Agaricomycotina</taxon>
        <taxon>Agaricomycetes</taxon>
        <taxon>Agaricomycetidae</taxon>
        <taxon>Agaricales</taxon>
        <taxon>Agaricineae</taxon>
        <taxon>Psathyrellaceae</taxon>
        <taxon>Candolleomyces</taxon>
    </lineage>
</organism>
<evidence type="ECO:0000256" key="1">
    <source>
        <dbReference type="ARBA" id="ARBA00004141"/>
    </source>
</evidence>
<feature type="non-terminal residue" evidence="6">
    <location>
        <position position="275"/>
    </location>
</feature>
<feature type="transmembrane region" description="Helical" evidence="5">
    <location>
        <begin position="141"/>
        <end position="165"/>
    </location>
</feature>
<evidence type="ECO:0000256" key="2">
    <source>
        <dbReference type="ARBA" id="ARBA00022692"/>
    </source>
</evidence>
<feature type="transmembrane region" description="Helical" evidence="5">
    <location>
        <begin position="235"/>
        <end position="255"/>
    </location>
</feature>
<comment type="subcellular location">
    <subcellularLocation>
        <location evidence="1">Membrane</location>
        <topology evidence="1">Multi-pass membrane protein</topology>
    </subcellularLocation>
</comment>
<evidence type="ECO:0000256" key="3">
    <source>
        <dbReference type="ARBA" id="ARBA00022989"/>
    </source>
</evidence>
<sequence length="275" mass="30382">MSGSSDPAMDNLYHYVPSMPVAIIMTSLFGVSTIWHTGMALYRRMWWLLPSVVLCGALESLGWSARNWSHSEPNNLAPFQIQSLFDSTIKLQANKYCILPDTLLFCSFDVISLVIQGLGGGLAATADPLTNGRDPETGARVMLGGIAFQLAVIVLFAICAVEFVVRYVKDWPLRAVETVDSQASLQISARGELTKKLKVMLCALAFSTIVLFIRAVYRLIELADGWNGRIIRTEVYFNVLDGAMVVLAIYTLNFIHPACYVFTPESNTSKDEEKA</sequence>
<protein>
    <recommendedName>
        <fullName evidence="8">RTA1-domain-containing protein</fullName>
    </recommendedName>
</protein>
<dbReference type="PANTHER" id="PTHR31465:SF9">
    <property type="entry name" value="SPHINGOID LONG-CHAIN BASE TRANSPORTER RSB1"/>
    <property type="match status" value="1"/>
</dbReference>
<evidence type="ECO:0008006" key="8">
    <source>
        <dbReference type="Google" id="ProtNLM"/>
    </source>
</evidence>
<comment type="caution">
    <text evidence="6">The sequence shown here is derived from an EMBL/GenBank/DDBJ whole genome shotgun (WGS) entry which is preliminary data.</text>
</comment>
<feature type="transmembrane region" description="Helical" evidence="5">
    <location>
        <begin position="199"/>
        <end position="220"/>
    </location>
</feature>
<evidence type="ECO:0000313" key="7">
    <source>
        <dbReference type="Proteomes" id="UP001140091"/>
    </source>
</evidence>
<dbReference type="GO" id="GO:0016020">
    <property type="term" value="C:membrane"/>
    <property type="evidence" value="ECO:0007669"/>
    <property type="project" value="UniProtKB-SubCell"/>
</dbReference>
<evidence type="ECO:0000256" key="4">
    <source>
        <dbReference type="ARBA" id="ARBA00023136"/>
    </source>
</evidence>
<feature type="transmembrane region" description="Helical" evidence="5">
    <location>
        <begin position="12"/>
        <end position="35"/>
    </location>
</feature>